<evidence type="ECO:0000313" key="3">
    <source>
        <dbReference type="Proteomes" id="UP001566132"/>
    </source>
</evidence>
<name>A0ABD1FDQ1_HYPHA</name>
<reference evidence="2 3" key="1">
    <citation type="submission" date="2024-05" db="EMBL/GenBank/DDBJ databases">
        <title>Genetic variation in Jamaican populations of the coffee berry borer (Hypothenemus hampei).</title>
        <authorList>
            <person name="Errbii M."/>
            <person name="Myrie A."/>
        </authorList>
    </citation>
    <scope>NUCLEOTIDE SEQUENCE [LARGE SCALE GENOMIC DNA]</scope>
    <source>
        <strain evidence="2">JA-Hopewell-2020-01-JO</strain>
        <tissue evidence="2">Whole body</tissue>
    </source>
</reference>
<keyword evidence="3" id="KW-1185">Reference proteome</keyword>
<gene>
    <name evidence="2" type="ORF">ABEB36_001145</name>
</gene>
<comment type="caution">
    <text evidence="2">The sequence shown here is derived from an EMBL/GenBank/DDBJ whole genome shotgun (WGS) entry which is preliminary data.</text>
</comment>
<dbReference type="EMBL" id="JBDJPC010000001">
    <property type="protein sequence ID" value="KAL1517375.1"/>
    <property type="molecule type" value="Genomic_DNA"/>
</dbReference>
<protein>
    <recommendedName>
        <fullName evidence="4">Flightin</fullName>
    </recommendedName>
</protein>
<sequence>MDDDNSDWFSAADEPEAEPAAATATAAASDSVQEADDAPASGDAPPQETGAAEPTEAADEYLDPDKLLLFKHWIRPKYLQYKCIYDYRKSYYDDVLEAIEYRRKGYRRNIPRPQTWAERVLRSQSHPVYRSQSFDRFLEDIKLVTRTAISRKIYASQSLSNFNSRYTTRL</sequence>
<evidence type="ECO:0000256" key="1">
    <source>
        <dbReference type="SAM" id="MobiDB-lite"/>
    </source>
</evidence>
<accession>A0ABD1FDQ1</accession>
<evidence type="ECO:0000313" key="2">
    <source>
        <dbReference type="EMBL" id="KAL1517375.1"/>
    </source>
</evidence>
<feature type="compositionally biased region" description="Low complexity" evidence="1">
    <location>
        <begin position="18"/>
        <end position="31"/>
    </location>
</feature>
<organism evidence="2 3">
    <name type="scientific">Hypothenemus hampei</name>
    <name type="common">Coffee berry borer</name>
    <dbReference type="NCBI Taxonomy" id="57062"/>
    <lineage>
        <taxon>Eukaryota</taxon>
        <taxon>Metazoa</taxon>
        <taxon>Ecdysozoa</taxon>
        <taxon>Arthropoda</taxon>
        <taxon>Hexapoda</taxon>
        <taxon>Insecta</taxon>
        <taxon>Pterygota</taxon>
        <taxon>Neoptera</taxon>
        <taxon>Endopterygota</taxon>
        <taxon>Coleoptera</taxon>
        <taxon>Polyphaga</taxon>
        <taxon>Cucujiformia</taxon>
        <taxon>Curculionidae</taxon>
        <taxon>Scolytinae</taxon>
        <taxon>Hypothenemus</taxon>
    </lineage>
</organism>
<dbReference type="Proteomes" id="UP001566132">
    <property type="component" value="Unassembled WGS sequence"/>
</dbReference>
<feature type="region of interest" description="Disordered" evidence="1">
    <location>
        <begin position="1"/>
        <end position="58"/>
    </location>
</feature>
<evidence type="ECO:0008006" key="4">
    <source>
        <dbReference type="Google" id="ProtNLM"/>
    </source>
</evidence>
<proteinExistence type="predicted"/>
<dbReference type="AlphaFoldDB" id="A0ABD1FDQ1"/>